<protein>
    <submittedName>
        <fullName evidence="6">Transposase, Mutator family</fullName>
    </submittedName>
</protein>
<reference evidence="7" key="1">
    <citation type="submission" date="2016-11" db="EMBL/GenBank/DDBJ databases">
        <authorList>
            <person name="Varghese N."/>
            <person name="Submissions S."/>
        </authorList>
    </citation>
    <scope>NUCLEOTIDE SEQUENCE [LARGE SCALE GENOMIC DNA]</scope>
    <source>
        <strain evidence="7">DSM 19514</strain>
    </source>
</reference>
<dbReference type="OrthoDB" id="9793302at2"/>
<evidence type="ECO:0000256" key="5">
    <source>
        <dbReference type="ARBA" id="ARBA00023172"/>
    </source>
</evidence>
<evidence type="ECO:0000256" key="3">
    <source>
        <dbReference type="ARBA" id="ARBA00022578"/>
    </source>
</evidence>
<comment type="function">
    <text evidence="1">Required for the transposition of the insertion element.</text>
</comment>
<organism evidence="6 7">
    <name type="scientific">Ferrithrix thermotolerans DSM 19514</name>
    <dbReference type="NCBI Taxonomy" id="1121881"/>
    <lineage>
        <taxon>Bacteria</taxon>
        <taxon>Bacillati</taxon>
        <taxon>Actinomycetota</taxon>
        <taxon>Acidimicrobiia</taxon>
        <taxon>Acidimicrobiales</taxon>
        <taxon>Acidimicrobiaceae</taxon>
        <taxon>Ferrithrix</taxon>
    </lineage>
</organism>
<name>A0A1M4UP12_9ACTN</name>
<accession>A0A1M4UP12</accession>
<dbReference type="Pfam" id="PF00872">
    <property type="entry name" value="Transposase_mut"/>
    <property type="match status" value="1"/>
</dbReference>
<dbReference type="GO" id="GO:0003677">
    <property type="term" value="F:DNA binding"/>
    <property type="evidence" value="ECO:0007669"/>
    <property type="project" value="UniProtKB-KW"/>
</dbReference>
<comment type="similarity">
    <text evidence="2">Belongs to the transposase mutator family.</text>
</comment>
<dbReference type="GO" id="GO:0006313">
    <property type="term" value="P:DNA transposition"/>
    <property type="evidence" value="ECO:0007669"/>
    <property type="project" value="InterPro"/>
</dbReference>
<dbReference type="RefSeq" id="WP_143146398.1">
    <property type="nucleotide sequence ID" value="NZ_FQUL01000011.1"/>
</dbReference>
<keyword evidence="5" id="KW-0233">DNA recombination</keyword>
<dbReference type="InterPro" id="IPR001207">
    <property type="entry name" value="Transposase_mutator"/>
</dbReference>
<evidence type="ECO:0000256" key="4">
    <source>
        <dbReference type="ARBA" id="ARBA00023125"/>
    </source>
</evidence>
<evidence type="ECO:0000256" key="1">
    <source>
        <dbReference type="ARBA" id="ARBA00002190"/>
    </source>
</evidence>
<evidence type="ECO:0000256" key="2">
    <source>
        <dbReference type="ARBA" id="ARBA00010961"/>
    </source>
</evidence>
<proteinExistence type="inferred from homology"/>
<keyword evidence="7" id="KW-1185">Reference proteome</keyword>
<evidence type="ECO:0000313" key="7">
    <source>
        <dbReference type="Proteomes" id="UP000184295"/>
    </source>
</evidence>
<dbReference type="GO" id="GO:0004803">
    <property type="term" value="F:transposase activity"/>
    <property type="evidence" value="ECO:0007669"/>
    <property type="project" value="InterPro"/>
</dbReference>
<keyword evidence="3" id="KW-0815">Transposition</keyword>
<gene>
    <name evidence="6" type="ORF">SAMN02745225_01055</name>
</gene>
<dbReference type="AlphaFoldDB" id="A0A1M4UP12"/>
<sequence>MTTTNNTKALIESVKEILTQDGDLLRNIIQQVLQEMLEAEMDQVLGASRFRSHHL</sequence>
<dbReference type="STRING" id="1121881.SAMN02745225_01055"/>
<dbReference type="EMBL" id="FQUL01000011">
    <property type="protein sequence ID" value="SHE58501.1"/>
    <property type="molecule type" value="Genomic_DNA"/>
</dbReference>
<dbReference type="Proteomes" id="UP000184295">
    <property type="component" value="Unassembled WGS sequence"/>
</dbReference>
<evidence type="ECO:0000313" key="6">
    <source>
        <dbReference type="EMBL" id="SHE58501.1"/>
    </source>
</evidence>
<keyword evidence="4" id="KW-0238">DNA-binding</keyword>